<feature type="non-terminal residue" evidence="8">
    <location>
        <position position="110"/>
    </location>
</feature>
<keyword evidence="6" id="KW-1133">Transmembrane helix</keyword>
<sequence length="110" mass="12972">MLNQKGSRSSIGKNQIITRRVFLLATAKFILFTGITYRLFSLQISDREKYRFLSDRNRLREWKTPPQRGIITDYFNNVIAENDRVFQLHVNLEEVKDLSSLIIRLKGILN</sequence>
<evidence type="ECO:0000256" key="5">
    <source>
        <dbReference type="ARBA" id="ARBA00023251"/>
    </source>
</evidence>
<feature type="transmembrane region" description="Helical" evidence="6">
    <location>
        <begin position="21"/>
        <end position="40"/>
    </location>
</feature>
<gene>
    <name evidence="8" type="ORF">METZ01_LOCUS256280</name>
</gene>
<name>A0A382IUY8_9ZZZZ</name>
<dbReference type="InterPro" id="IPR005311">
    <property type="entry name" value="PBP_dimer"/>
</dbReference>
<dbReference type="PANTHER" id="PTHR30627:SF6">
    <property type="entry name" value="BETA-LACTAMASE YBXI-RELATED"/>
    <property type="match status" value="1"/>
</dbReference>
<keyword evidence="6" id="KW-0812">Transmembrane</keyword>
<organism evidence="8">
    <name type="scientific">marine metagenome</name>
    <dbReference type="NCBI Taxonomy" id="408172"/>
    <lineage>
        <taxon>unclassified sequences</taxon>
        <taxon>metagenomes</taxon>
        <taxon>ecological metagenomes</taxon>
    </lineage>
</organism>
<dbReference type="GO" id="GO:0008800">
    <property type="term" value="F:beta-lactamase activity"/>
    <property type="evidence" value="ECO:0007669"/>
    <property type="project" value="UniProtKB-EC"/>
</dbReference>
<dbReference type="EMBL" id="UINC01069782">
    <property type="protein sequence ID" value="SVC03426.1"/>
    <property type="molecule type" value="Genomic_DNA"/>
</dbReference>
<evidence type="ECO:0000256" key="6">
    <source>
        <dbReference type="SAM" id="Phobius"/>
    </source>
</evidence>
<accession>A0A382IUY8</accession>
<dbReference type="GO" id="GO:0046677">
    <property type="term" value="P:response to antibiotic"/>
    <property type="evidence" value="ECO:0007669"/>
    <property type="project" value="UniProtKB-KW"/>
</dbReference>
<evidence type="ECO:0000259" key="7">
    <source>
        <dbReference type="Pfam" id="PF03717"/>
    </source>
</evidence>
<comment type="catalytic activity">
    <reaction evidence="1">
        <text>a beta-lactam + H2O = a substituted beta-amino acid</text>
        <dbReference type="Rhea" id="RHEA:20401"/>
        <dbReference type="ChEBI" id="CHEBI:15377"/>
        <dbReference type="ChEBI" id="CHEBI:35627"/>
        <dbReference type="ChEBI" id="CHEBI:140347"/>
        <dbReference type="EC" id="3.5.2.6"/>
    </reaction>
</comment>
<keyword evidence="3" id="KW-0732">Signal</keyword>
<evidence type="ECO:0000256" key="3">
    <source>
        <dbReference type="ARBA" id="ARBA00022729"/>
    </source>
</evidence>
<reference evidence="8" key="1">
    <citation type="submission" date="2018-05" db="EMBL/GenBank/DDBJ databases">
        <authorList>
            <person name="Lanie J.A."/>
            <person name="Ng W.-L."/>
            <person name="Kazmierczak K.M."/>
            <person name="Andrzejewski T.M."/>
            <person name="Davidsen T.M."/>
            <person name="Wayne K.J."/>
            <person name="Tettelin H."/>
            <person name="Glass J.I."/>
            <person name="Rusch D."/>
            <person name="Podicherti R."/>
            <person name="Tsui H.-C.T."/>
            <person name="Winkler M.E."/>
        </authorList>
    </citation>
    <scope>NUCLEOTIDE SEQUENCE</scope>
</reference>
<evidence type="ECO:0000256" key="4">
    <source>
        <dbReference type="ARBA" id="ARBA00022801"/>
    </source>
</evidence>
<dbReference type="PANTHER" id="PTHR30627">
    <property type="entry name" value="PEPTIDOGLYCAN D,D-TRANSPEPTIDASE"/>
    <property type="match status" value="1"/>
</dbReference>
<dbReference type="InterPro" id="IPR036138">
    <property type="entry name" value="PBP_dimer_sf"/>
</dbReference>
<evidence type="ECO:0000256" key="1">
    <source>
        <dbReference type="ARBA" id="ARBA00001526"/>
    </source>
</evidence>
<feature type="domain" description="Penicillin-binding protein dimerisation" evidence="7">
    <location>
        <begin position="64"/>
        <end position="109"/>
    </location>
</feature>
<dbReference type="Gene3D" id="3.90.1310.10">
    <property type="entry name" value="Penicillin-binding protein 2a (Domain 2)"/>
    <property type="match status" value="1"/>
</dbReference>
<evidence type="ECO:0000313" key="8">
    <source>
        <dbReference type="EMBL" id="SVC03426.1"/>
    </source>
</evidence>
<dbReference type="Pfam" id="PF03717">
    <property type="entry name" value="PBP_dimer"/>
    <property type="match status" value="1"/>
</dbReference>
<keyword evidence="4" id="KW-0378">Hydrolase</keyword>
<keyword evidence="5" id="KW-0046">Antibiotic resistance</keyword>
<protein>
    <recommendedName>
        <fullName evidence="2">beta-lactamase</fullName>
        <ecNumber evidence="2">3.5.2.6</ecNumber>
    </recommendedName>
</protein>
<proteinExistence type="predicted"/>
<dbReference type="GO" id="GO:0008658">
    <property type="term" value="F:penicillin binding"/>
    <property type="evidence" value="ECO:0007669"/>
    <property type="project" value="InterPro"/>
</dbReference>
<dbReference type="InterPro" id="IPR050515">
    <property type="entry name" value="Beta-lactam/transpept"/>
</dbReference>
<dbReference type="SUPFAM" id="SSF56519">
    <property type="entry name" value="Penicillin binding protein dimerisation domain"/>
    <property type="match status" value="1"/>
</dbReference>
<dbReference type="AlphaFoldDB" id="A0A382IUY8"/>
<dbReference type="GO" id="GO:0005886">
    <property type="term" value="C:plasma membrane"/>
    <property type="evidence" value="ECO:0007669"/>
    <property type="project" value="TreeGrafter"/>
</dbReference>
<dbReference type="EC" id="3.5.2.6" evidence="2"/>
<dbReference type="GO" id="GO:0071555">
    <property type="term" value="P:cell wall organization"/>
    <property type="evidence" value="ECO:0007669"/>
    <property type="project" value="TreeGrafter"/>
</dbReference>
<evidence type="ECO:0000256" key="2">
    <source>
        <dbReference type="ARBA" id="ARBA00012865"/>
    </source>
</evidence>
<keyword evidence="6" id="KW-0472">Membrane</keyword>